<dbReference type="GO" id="GO:0006281">
    <property type="term" value="P:DNA repair"/>
    <property type="evidence" value="ECO:0007669"/>
    <property type="project" value="UniProtKB-KW"/>
</dbReference>
<feature type="binding site" evidence="18">
    <location>
        <position position="55"/>
    </location>
    <ligand>
        <name>Mg(2+)</name>
        <dbReference type="ChEBI" id="CHEBI:18420"/>
    </ligand>
</feature>
<dbReference type="EMBL" id="ASHL01000012">
    <property type="protein sequence ID" value="EPD12225.1"/>
    <property type="molecule type" value="Genomic_DNA"/>
</dbReference>
<dbReference type="InterPro" id="IPR000086">
    <property type="entry name" value="NUDIX_hydrolase_dom"/>
</dbReference>
<dbReference type="Pfam" id="PF14815">
    <property type="entry name" value="NUDIX_4"/>
    <property type="match status" value="1"/>
</dbReference>
<dbReference type="GO" id="GO:0009228">
    <property type="term" value="P:thiamine biosynthetic process"/>
    <property type="evidence" value="ECO:0007669"/>
    <property type="project" value="UniProtKB-KW"/>
</dbReference>
<evidence type="ECO:0000256" key="6">
    <source>
        <dbReference type="ARBA" id="ARBA00022763"/>
    </source>
</evidence>
<dbReference type="Pfam" id="PF02581">
    <property type="entry name" value="TMP-TENI"/>
    <property type="match status" value="1"/>
</dbReference>
<evidence type="ECO:0000313" key="21">
    <source>
        <dbReference type="Proteomes" id="UP000015462"/>
    </source>
</evidence>
<evidence type="ECO:0000256" key="16">
    <source>
        <dbReference type="ARBA" id="ARBA00042798"/>
    </source>
</evidence>
<evidence type="ECO:0000256" key="15">
    <source>
        <dbReference type="ARBA" id="ARBA00041979"/>
    </source>
</evidence>
<keyword evidence="9" id="KW-0234">DNA repair</keyword>
<evidence type="ECO:0000256" key="1">
    <source>
        <dbReference type="ARBA" id="ARBA00001946"/>
    </source>
</evidence>
<sequence length="311" mass="33761">MLKVAVGVIKNQYNEVLISKRSKKAHQGGLWEFPGGKVEEGEKTEDALKRELLEELNIEVLTAVPFIQVKHDYNDIGVLLEVYLVESFQGKACGMEGQPIKWLAIDSLDKSSFPAANKAIIDALNLPRYYPIVDESIGGEEEMLSNLKALISGGYTMIQWRAKSLNKGGFKHLAEQAMALCKHNNVRLFINSSMTDALEMNAEAIHLSANEVLAMKNKASSLKGVLLAASCHNEQELKAAKELGVLFAVLSPVCATQTHIGMKPLGWPQFKSLSEAVPLPVFALGGVGPETLDKALSNGAYGVAGIRAFGR</sequence>
<dbReference type="RefSeq" id="WP_016390934.1">
    <property type="nucleotide sequence ID" value="NZ_KE646811.1"/>
</dbReference>
<feature type="domain" description="Nudix hydrolase" evidence="19">
    <location>
        <begin position="1"/>
        <end position="127"/>
    </location>
</feature>
<evidence type="ECO:0000256" key="3">
    <source>
        <dbReference type="ARBA" id="ARBA00022457"/>
    </source>
</evidence>
<dbReference type="SUPFAM" id="SSF51391">
    <property type="entry name" value="Thiamin phosphate synthase"/>
    <property type="match status" value="1"/>
</dbReference>
<evidence type="ECO:0000256" key="7">
    <source>
        <dbReference type="ARBA" id="ARBA00022801"/>
    </source>
</evidence>
<dbReference type="NCBIfam" id="TIGR00586">
    <property type="entry name" value="mutt"/>
    <property type="match status" value="1"/>
</dbReference>
<evidence type="ECO:0000256" key="4">
    <source>
        <dbReference type="ARBA" id="ARBA00022705"/>
    </source>
</evidence>
<dbReference type="PROSITE" id="PS51462">
    <property type="entry name" value="NUDIX"/>
    <property type="match status" value="1"/>
</dbReference>
<dbReference type="SUPFAM" id="SSF55811">
    <property type="entry name" value="Nudix"/>
    <property type="match status" value="1"/>
</dbReference>
<dbReference type="Proteomes" id="UP000015462">
    <property type="component" value="Unassembled WGS sequence"/>
</dbReference>
<evidence type="ECO:0000256" key="10">
    <source>
        <dbReference type="ARBA" id="ARBA00035861"/>
    </source>
</evidence>
<keyword evidence="8 18" id="KW-0460">Magnesium</keyword>
<evidence type="ECO:0000256" key="2">
    <source>
        <dbReference type="ARBA" id="ARBA00005582"/>
    </source>
</evidence>
<dbReference type="GO" id="GO:0008413">
    <property type="term" value="F:8-oxo-7,8-dihydroguanosine triphosphate pyrophosphatase activity"/>
    <property type="evidence" value="ECO:0007669"/>
    <property type="project" value="InterPro"/>
</dbReference>
<dbReference type="PANTHER" id="PTHR47707">
    <property type="entry name" value="8-OXO-DGTP DIPHOSPHATASE"/>
    <property type="match status" value="1"/>
</dbReference>
<gene>
    <name evidence="20" type="ORF">L196_10484</name>
</gene>
<evidence type="ECO:0000256" key="17">
    <source>
        <dbReference type="PIRSR" id="PIRSR603561-1"/>
    </source>
</evidence>
<comment type="caution">
    <text evidence="20">The sequence shown here is derived from an EMBL/GenBank/DDBJ whole genome shotgun (WGS) entry which is preliminary data.</text>
</comment>
<feature type="binding site" evidence="17">
    <location>
        <begin position="32"/>
        <end position="35"/>
    </location>
    <ligand>
        <name>8-oxo-dGTP</name>
        <dbReference type="ChEBI" id="CHEBI:77896"/>
    </ligand>
</feature>
<evidence type="ECO:0000256" key="12">
    <source>
        <dbReference type="ARBA" id="ARBA00038905"/>
    </source>
</evidence>
<dbReference type="CDD" id="cd03425">
    <property type="entry name" value="NUDIX_MutT_NudA_like"/>
    <property type="match status" value="1"/>
</dbReference>
<dbReference type="PROSITE" id="PS00893">
    <property type="entry name" value="NUDIX_BOX"/>
    <property type="match status" value="1"/>
</dbReference>
<evidence type="ECO:0000256" key="9">
    <source>
        <dbReference type="ARBA" id="ARBA00023204"/>
    </source>
</evidence>
<evidence type="ECO:0000256" key="14">
    <source>
        <dbReference type="ARBA" id="ARBA00041592"/>
    </source>
</evidence>
<accession>A0AB33YYJ0</accession>
<name>A0AB33YYJ0_9GAMM</name>
<dbReference type="GO" id="GO:0046872">
    <property type="term" value="F:metal ion binding"/>
    <property type="evidence" value="ECO:0007669"/>
    <property type="project" value="UniProtKB-KW"/>
</dbReference>
<evidence type="ECO:0000256" key="11">
    <source>
        <dbReference type="ARBA" id="ARBA00036904"/>
    </source>
</evidence>
<dbReference type="Gene3D" id="3.20.20.70">
    <property type="entry name" value="Aldolase class I"/>
    <property type="match status" value="1"/>
</dbReference>
<keyword evidence="6" id="KW-0227">DNA damage</keyword>
<dbReference type="Gene3D" id="3.90.79.10">
    <property type="entry name" value="Nucleoside Triphosphate Pyrophosphohydrolase"/>
    <property type="match status" value="1"/>
</dbReference>
<dbReference type="PANTHER" id="PTHR47707:SF1">
    <property type="entry name" value="NUDIX HYDROLASE FAMILY PROTEIN"/>
    <property type="match status" value="1"/>
</dbReference>
<dbReference type="NCBIfam" id="NF006530">
    <property type="entry name" value="PRK08999.1"/>
    <property type="match status" value="1"/>
</dbReference>
<dbReference type="AlphaFoldDB" id="A0AB33YYJ0"/>
<feature type="binding site" evidence="18">
    <location>
        <position position="35"/>
    </location>
    <ligand>
        <name>Mg(2+)</name>
        <dbReference type="ChEBI" id="CHEBI:18420"/>
    </ligand>
</feature>
<evidence type="ECO:0000256" key="5">
    <source>
        <dbReference type="ARBA" id="ARBA00022723"/>
    </source>
</evidence>
<dbReference type="InterPro" id="IPR003561">
    <property type="entry name" value="Mutator_MutT"/>
</dbReference>
<feature type="binding site" evidence="17">
    <location>
        <position position="21"/>
    </location>
    <ligand>
        <name>8-oxo-dGTP</name>
        <dbReference type="ChEBI" id="CHEBI:77896"/>
    </ligand>
</feature>
<dbReference type="FunFam" id="3.90.79.10:FF:000014">
    <property type="entry name" value="8-oxo-dGTP diphosphatase MutT"/>
    <property type="match status" value="1"/>
</dbReference>
<dbReference type="EC" id="3.6.1.55" evidence="12"/>
<dbReference type="GO" id="GO:0044715">
    <property type="term" value="F:8-oxo-dGDP phosphatase activity"/>
    <property type="evidence" value="ECO:0007669"/>
    <property type="project" value="TreeGrafter"/>
</dbReference>
<reference evidence="20 21" key="1">
    <citation type="journal article" date="2013" name="Genome Announc.">
        <title>Genome Sequence of the Pyrene- and Fluoranthene-Degrading Bacterium Cycloclasticus sp. Strain PY97M.</title>
        <authorList>
            <person name="Cui Z."/>
            <person name="Xu G."/>
            <person name="Li Q."/>
            <person name="Gao W."/>
            <person name="Zheng L."/>
        </authorList>
    </citation>
    <scope>NUCLEOTIDE SEQUENCE [LARGE SCALE GENOMIC DNA]</scope>
    <source>
        <strain evidence="20 21">PY97M</strain>
    </source>
</reference>
<keyword evidence="7" id="KW-0378">Hydrolase</keyword>
<keyword evidence="5 18" id="KW-0479">Metal-binding</keyword>
<keyword evidence="21" id="KW-1185">Reference proteome</keyword>
<feature type="binding site" evidence="17">
    <location>
        <position position="26"/>
    </location>
    <ligand>
        <name>8-oxo-dGTP</name>
        <dbReference type="ChEBI" id="CHEBI:77896"/>
    </ligand>
</feature>
<dbReference type="InterPro" id="IPR047127">
    <property type="entry name" value="MutT-like"/>
</dbReference>
<keyword evidence="4" id="KW-0235">DNA replication</keyword>
<dbReference type="InterPro" id="IPR013785">
    <property type="entry name" value="Aldolase_TIM"/>
</dbReference>
<proteinExistence type="inferred from homology"/>
<protein>
    <recommendedName>
        <fullName evidence="13">8-oxo-dGTP diphosphatase</fullName>
        <ecNumber evidence="12">3.6.1.55</ecNumber>
    </recommendedName>
    <alternativeName>
        <fullName evidence="16">7,8-dihydro-8-oxoguanine-triphosphatase</fullName>
    </alternativeName>
    <alternativeName>
        <fullName evidence="15">Mutator protein MutT</fullName>
    </alternativeName>
    <alternativeName>
        <fullName evidence="14">dGTP pyrophosphohydrolase</fullName>
    </alternativeName>
</protein>
<dbReference type="PRINTS" id="PR00502">
    <property type="entry name" value="NUDIXFAMILY"/>
</dbReference>
<dbReference type="CDD" id="cd00564">
    <property type="entry name" value="TMP_TenI"/>
    <property type="match status" value="1"/>
</dbReference>
<dbReference type="InterPro" id="IPR036206">
    <property type="entry name" value="ThiamineP_synth_sf"/>
</dbReference>
<dbReference type="InterPro" id="IPR020084">
    <property type="entry name" value="NUDIX_hydrolase_CS"/>
</dbReference>
<keyword evidence="3" id="KW-0515">Mutator protein</keyword>
<comment type="cofactor">
    <cofactor evidence="1 18">
        <name>Mg(2+)</name>
        <dbReference type="ChEBI" id="CHEBI:18420"/>
    </cofactor>
</comment>
<organism evidence="20 21">
    <name type="scientific">Cycloclasticus pugetii</name>
    <dbReference type="NCBI Taxonomy" id="34068"/>
    <lineage>
        <taxon>Bacteria</taxon>
        <taxon>Pseudomonadati</taxon>
        <taxon>Pseudomonadota</taxon>
        <taxon>Gammaproteobacteria</taxon>
        <taxon>Thiotrichales</taxon>
        <taxon>Piscirickettsiaceae</taxon>
        <taxon>Cycloclasticus</taxon>
    </lineage>
</organism>
<comment type="catalytic activity">
    <reaction evidence="10">
        <text>8-oxo-dGTP + H2O = 8-oxo-dGMP + diphosphate + H(+)</text>
        <dbReference type="Rhea" id="RHEA:31575"/>
        <dbReference type="ChEBI" id="CHEBI:15377"/>
        <dbReference type="ChEBI" id="CHEBI:15378"/>
        <dbReference type="ChEBI" id="CHEBI:33019"/>
        <dbReference type="ChEBI" id="CHEBI:63224"/>
        <dbReference type="ChEBI" id="CHEBI:77896"/>
        <dbReference type="EC" id="3.6.1.55"/>
    </reaction>
</comment>
<feature type="binding site" evidence="17">
    <location>
        <position position="117"/>
    </location>
    <ligand>
        <name>8-oxo-dGTP</name>
        <dbReference type="ChEBI" id="CHEBI:77896"/>
    </ligand>
</feature>
<dbReference type="GO" id="GO:0006260">
    <property type="term" value="P:DNA replication"/>
    <property type="evidence" value="ECO:0007669"/>
    <property type="project" value="UniProtKB-KW"/>
</dbReference>
<dbReference type="InterPro" id="IPR015797">
    <property type="entry name" value="NUDIX_hydrolase-like_dom_sf"/>
</dbReference>
<dbReference type="InterPro" id="IPR020476">
    <property type="entry name" value="Nudix_hydrolase"/>
</dbReference>
<comment type="similarity">
    <text evidence="2">Belongs to the Nudix hydrolase family.</text>
</comment>
<dbReference type="GO" id="GO:0035539">
    <property type="term" value="F:8-oxo-7,8-dihydrodeoxyguanosine triphosphate pyrophosphatase activity"/>
    <property type="evidence" value="ECO:0007669"/>
    <property type="project" value="UniProtKB-EC"/>
</dbReference>
<evidence type="ECO:0000256" key="13">
    <source>
        <dbReference type="ARBA" id="ARBA00040794"/>
    </source>
</evidence>
<comment type="catalytic activity">
    <reaction evidence="11">
        <text>8-oxo-GTP + H2O = 8-oxo-GMP + diphosphate + H(+)</text>
        <dbReference type="Rhea" id="RHEA:67616"/>
        <dbReference type="ChEBI" id="CHEBI:15377"/>
        <dbReference type="ChEBI" id="CHEBI:15378"/>
        <dbReference type="ChEBI" id="CHEBI:33019"/>
        <dbReference type="ChEBI" id="CHEBI:143553"/>
        <dbReference type="ChEBI" id="CHEBI:145694"/>
    </reaction>
</comment>
<dbReference type="InterPro" id="IPR029119">
    <property type="entry name" value="MutY_C"/>
</dbReference>
<evidence type="ECO:0000259" key="19">
    <source>
        <dbReference type="PROSITE" id="PS51462"/>
    </source>
</evidence>
<evidence type="ECO:0000313" key="20">
    <source>
        <dbReference type="EMBL" id="EPD12225.1"/>
    </source>
</evidence>
<evidence type="ECO:0000256" key="18">
    <source>
        <dbReference type="PIRSR" id="PIRSR603561-2"/>
    </source>
</evidence>
<evidence type="ECO:0000256" key="8">
    <source>
        <dbReference type="ARBA" id="ARBA00022842"/>
    </source>
</evidence>
<dbReference type="InterPro" id="IPR022998">
    <property type="entry name" value="ThiamineP_synth_TenI"/>
</dbReference>
<dbReference type="GO" id="GO:0044716">
    <property type="term" value="F:8-oxo-GDP phosphatase activity"/>
    <property type="evidence" value="ECO:0007669"/>
    <property type="project" value="TreeGrafter"/>
</dbReference>